<sequence length="121" mass="14401">MNQINYLSFQFENKFKLKKNQTKYKKILFEFIQITNISLQLPRVQKVQSLDLVKIRKIFNLGFCRLDFNSLLVVFIDIQSKVYLLKKEQELQAVFTSTILEYSKAEVLELHQNIQIIIKGK</sequence>
<reference evidence="1" key="1">
    <citation type="submission" date="2021-01" db="EMBL/GenBank/DDBJ databases">
        <authorList>
            <consortium name="Genoscope - CEA"/>
            <person name="William W."/>
        </authorList>
    </citation>
    <scope>NUCLEOTIDE SEQUENCE</scope>
</reference>
<gene>
    <name evidence="1" type="ORF">PPENT_87.1.T0160123</name>
</gene>
<evidence type="ECO:0000313" key="1">
    <source>
        <dbReference type="EMBL" id="CAD8146930.1"/>
    </source>
</evidence>
<dbReference type="AlphaFoldDB" id="A0A8S1T390"/>
<accession>A0A8S1T390</accession>
<dbReference type="Proteomes" id="UP000689195">
    <property type="component" value="Unassembled WGS sequence"/>
</dbReference>
<organism evidence="1 2">
    <name type="scientific">Paramecium pentaurelia</name>
    <dbReference type="NCBI Taxonomy" id="43138"/>
    <lineage>
        <taxon>Eukaryota</taxon>
        <taxon>Sar</taxon>
        <taxon>Alveolata</taxon>
        <taxon>Ciliophora</taxon>
        <taxon>Intramacronucleata</taxon>
        <taxon>Oligohymenophorea</taxon>
        <taxon>Peniculida</taxon>
        <taxon>Parameciidae</taxon>
        <taxon>Paramecium</taxon>
    </lineage>
</organism>
<dbReference type="EMBL" id="CAJJDO010000016">
    <property type="protein sequence ID" value="CAD8146930.1"/>
    <property type="molecule type" value="Genomic_DNA"/>
</dbReference>
<keyword evidence="2" id="KW-1185">Reference proteome</keyword>
<comment type="caution">
    <text evidence="1">The sequence shown here is derived from an EMBL/GenBank/DDBJ whole genome shotgun (WGS) entry which is preliminary data.</text>
</comment>
<protein>
    <submittedName>
        <fullName evidence="1">Uncharacterized protein</fullName>
    </submittedName>
</protein>
<evidence type="ECO:0000313" key="2">
    <source>
        <dbReference type="Proteomes" id="UP000689195"/>
    </source>
</evidence>
<proteinExistence type="predicted"/>
<name>A0A8S1T390_9CILI</name>